<evidence type="ECO:0000313" key="2">
    <source>
        <dbReference type="EMBL" id="SHJ86671.1"/>
    </source>
</evidence>
<keyword evidence="1" id="KW-1133">Transmembrane helix</keyword>
<evidence type="ECO:0000256" key="1">
    <source>
        <dbReference type="SAM" id="Phobius"/>
    </source>
</evidence>
<dbReference type="EMBL" id="FRAD01000008">
    <property type="protein sequence ID" value="SHJ86671.1"/>
    <property type="molecule type" value="Genomic_DNA"/>
</dbReference>
<dbReference type="InterPro" id="IPR006750">
    <property type="entry name" value="YdcZ"/>
</dbReference>
<sequence>MGIIIAMISGMLMSIQGVFNTNVTKKIGLWETNLIVQGIALITTVVIYFIFRKGNWSEIGNVGKLYFTGGIIGTFITATVVVAMKALSPSCAVSVILISQLISAAAIDYFGWFGIERMAFGLNKFIGVLLLVIGVIVFKYK</sequence>
<dbReference type="PANTHER" id="PTHR34821">
    <property type="entry name" value="INNER MEMBRANE PROTEIN YDCZ"/>
    <property type="match status" value="1"/>
</dbReference>
<dbReference type="OrthoDB" id="9789346at2"/>
<gene>
    <name evidence="2" type="ORF">SAMN02745248_01159</name>
</gene>
<feature type="transmembrane region" description="Helical" evidence="1">
    <location>
        <begin position="91"/>
        <end position="112"/>
    </location>
</feature>
<feature type="transmembrane region" description="Helical" evidence="1">
    <location>
        <begin position="118"/>
        <end position="138"/>
    </location>
</feature>
<dbReference type="Pfam" id="PF04657">
    <property type="entry name" value="DMT_YdcZ"/>
    <property type="match status" value="1"/>
</dbReference>
<dbReference type="RefSeq" id="WP_072903177.1">
    <property type="nucleotide sequence ID" value="NZ_FRAD01000008.1"/>
</dbReference>
<reference evidence="2 3" key="1">
    <citation type="submission" date="2016-11" db="EMBL/GenBank/DDBJ databases">
        <authorList>
            <person name="Jaros S."/>
            <person name="Januszkiewicz K."/>
            <person name="Wedrychowicz H."/>
        </authorList>
    </citation>
    <scope>NUCLEOTIDE SEQUENCE [LARGE SCALE GENOMIC DNA]</scope>
    <source>
        <strain evidence="2 3">DSM 3090</strain>
    </source>
</reference>
<protein>
    <submittedName>
        <fullName evidence="2">Transporter family-2 protein</fullName>
    </submittedName>
</protein>
<feature type="transmembrane region" description="Helical" evidence="1">
    <location>
        <begin position="34"/>
        <end position="51"/>
    </location>
</feature>
<feature type="transmembrane region" description="Helical" evidence="1">
    <location>
        <begin position="63"/>
        <end position="84"/>
    </location>
</feature>
<evidence type="ECO:0000313" key="3">
    <source>
        <dbReference type="Proteomes" id="UP000183952"/>
    </source>
</evidence>
<organism evidence="2 3">
    <name type="scientific">Hathewaya proteolytica DSM 3090</name>
    <dbReference type="NCBI Taxonomy" id="1121331"/>
    <lineage>
        <taxon>Bacteria</taxon>
        <taxon>Bacillati</taxon>
        <taxon>Bacillota</taxon>
        <taxon>Clostridia</taxon>
        <taxon>Eubacteriales</taxon>
        <taxon>Clostridiaceae</taxon>
        <taxon>Hathewaya</taxon>
    </lineage>
</organism>
<keyword evidence="1" id="KW-0472">Membrane</keyword>
<keyword evidence="3" id="KW-1185">Reference proteome</keyword>
<dbReference type="GO" id="GO:0005886">
    <property type="term" value="C:plasma membrane"/>
    <property type="evidence" value="ECO:0007669"/>
    <property type="project" value="TreeGrafter"/>
</dbReference>
<dbReference type="PANTHER" id="PTHR34821:SF3">
    <property type="entry name" value="MEMBRANE PROTEIN"/>
    <property type="match status" value="1"/>
</dbReference>
<proteinExistence type="predicted"/>
<keyword evidence="1" id="KW-0812">Transmembrane</keyword>
<dbReference type="STRING" id="1121331.SAMN02745248_01159"/>
<dbReference type="Proteomes" id="UP000183952">
    <property type="component" value="Unassembled WGS sequence"/>
</dbReference>
<accession>A0A1M6MT62</accession>
<name>A0A1M6MT62_9CLOT</name>
<dbReference type="AlphaFoldDB" id="A0A1M6MT62"/>